<keyword evidence="3" id="KW-0813">Transport</keyword>
<dbReference type="PROSITE" id="PS00389">
    <property type="entry name" value="ATPASE_DELTA"/>
    <property type="match status" value="1"/>
</dbReference>
<evidence type="ECO:0000256" key="4">
    <source>
        <dbReference type="ARBA" id="ARBA00022781"/>
    </source>
</evidence>
<evidence type="ECO:0000256" key="1">
    <source>
        <dbReference type="ARBA" id="ARBA00004370"/>
    </source>
</evidence>
<evidence type="ECO:0000256" key="7">
    <source>
        <dbReference type="ARBA" id="ARBA00023310"/>
    </source>
</evidence>
<accession>A0A4D6BN89</accession>
<keyword evidence="8" id="KW-0934">Plastid</keyword>
<evidence type="ECO:0000256" key="5">
    <source>
        <dbReference type="ARBA" id="ARBA00023065"/>
    </source>
</evidence>
<dbReference type="EMBL" id="MH026108">
    <property type="protein sequence ID" value="QBX88668.1"/>
    <property type="molecule type" value="Genomic_DNA"/>
</dbReference>
<keyword evidence="7" id="KW-0066">ATP synthesis</keyword>
<geneLocation type="plastid" evidence="8"/>
<dbReference type="GO" id="GO:0046933">
    <property type="term" value="F:proton-transporting ATP synthase activity, rotational mechanism"/>
    <property type="evidence" value="ECO:0007669"/>
    <property type="project" value="InterPro"/>
</dbReference>
<protein>
    <submittedName>
        <fullName evidence="8">ATP synthase CF1 delta subunit</fullName>
    </submittedName>
</protein>
<dbReference type="InterPro" id="IPR026015">
    <property type="entry name" value="ATP_synth_OSCP/delta_N_sf"/>
</dbReference>
<proteinExistence type="inferred from homology"/>
<gene>
    <name evidence="8" type="primary">atpD</name>
</gene>
<dbReference type="PRINTS" id="PR00125">
    <property type="entry name" value="ATPASEDELTA"/>
</dbReference>
<sequence>MSNRTLASKIALPYAEALLDSAQKSNILDRVNEEVTIVSQLLMGSDKLMIFLANPLISPISKKEVIRKLFSEQVSSTILTFMLILVDRRRIAIIDSILDRYLNLAYSLESLLVATVTTSIMFTDEQKIALVKKLEVMTGNSQIKLEIAIDPQLIGGFTIQIGSKFIDTSLRGQLKDIASFLNAGML</sequence>
<comment type="similarity">
    <text evidence="2">Belongs to the ATPase delta chain family.</text>
</comment>
<evidence type="ECO:0000256" key="6">
    <source>
        <dbReference type="ARBA" id="ARBA00023136"/>
    </source>
</evidence>
<dbReference type="AlphaFoldDB" id="A0A4D6BN89"/>
<name>A0A4D6BN89_9FLOR</name>
<evidence type="ECO:0000256" key="2">
    <source>
        <dbReference type="ARBA" id="ARBA00007046"/>
    </source>
</evidence>
<dbReference type="SUPFAM" id="SSF47928">
    <property type="entry name" value="N-terminal domain of the delta subunit of the F1F0-ATP synthase"/>
    <property type="match status" value="1"/>
</dbReference>
<dbReference type="InterPro" id="IPR000711">
    <property type="entry name" value="ATPase_OSCP/dsu"/>
</dbReference>
<keyword evidence="4" id="KW-0375">Hydrogen ion transport</keyword>
<organism evidence="8">
    <name type="scientific">Balbiania investiens</name>
    <dbReference type="NCBI Taxonomy" id="111861"/>
    <lineage>
        <taxon>Eukaryota</taxon>
        <taxon>Rhodophyta</taxon>
        <taxon>Florideophyceae</taxon>
        <taxon>Nemaliophycidae</taxon>
        <taxon>Balbianiales</taxon>
        <taxon>Balbianiaceae</taxon>
        <taxon>Balbiania</taxon>
    </lineage>
</organism>
<keyword evidence="6" id="KW-0472">Membrane</keyword>
<dbReference type="RefSeq" id="YP_009628885.1">
    <property type="nucleotide sequence ID" value="NC_042171.1"/>
</dbReference>
<dbReference type="Pfam" id="PF00213">
    <property type="entry name" value="OSCP"/>
    <property type="match status" value="1"/>
</dbReference>
<dbReference type="HAMAP" id="MF_01416">
    <property type="entry name" value="ATP_synth_delta_bact"/>
    <property type="match status" value="1"/>
</dbReference>
<comment type="subcellular location">
    <subcellularLocation>
        <location evidence="1">Membrane</location>
    </subcellularLocation>
</comment>
<keyword evidence="5" id="KW-0406">Ion transport</keyword>
<dbReference type="Gene3D" id="1.10.520.20">
    <property type="entry name" value="N-terminal domain of the delta subunit of the F1F0-ATP synthase"/>
    <property type="match status" value="1"/>
</dbReference>
<evidence type="ECO:0000313" key="8">
    <source>
        <dbReference type="EMBL" id="QBX88668.1"/>
    </source>
</evidence>
<dbReference type="PANTHER" id="PTHR11910">
    <property type="entry name" value="ATP SYNTHASE DELTA CHAIN"/>
    <property type="match status" value="1"/>
</dbReference>
<dbReference type="GO" id="GO:0016020">
    <property type="term" value="C:membrane"/>
    <property type="evidence" value="ECO:0007669"/>
    <property type="project" value="UniProtKB-SubCell"/>
</dbReference>
<dbReference type="NCBIfam" id="TIGR01145">
    <property type="entry name" value="ATP_synt_delta"/>
    <property type="match status" value="1"/>
</dbReference>
<dbReference type="GeneID" id="40138826"/>
<reference evidence="8" key="1">
    <citation type="journal article" date="2019" name="Phycologia">
        <title>Chloroplast and mitochondrial genomes of Balbiania investiens (Balbianiales, Nemaliophycidae).</title>
        <authorList>
            <person name="Evans J.R."/>
            <person name="StAmour N."/>
            <person name="Verbruggen H."/>
            <person name="Salomaki E.D."/>
            <person name="Vis M.L."/>
        </authorList>
    </citation>
    <scope>NUCLEOTIDE SEQUENCE</scope>
</reference>
<evidence type="ECO:0000256" key="3">
    <source>
        <dbReference type="ARBA" id="ARBA00022448"/>
    </source>
</evidence>
<dbReference type="InterPro" id="IPR020781">
    <property type="entry name" value="ATPase_OSCP/d_CS"/>
</dbReference>